<sequence>SQSVNTTDAFAELHDVSRSWYYRYVEICTQVKNTNFTFLYNVNNGCTDDVVQRSSCLTREELLCQQLHSEEKQYDFFVSRVNQEVLFPLQQERIASPISRAQNPIPYNSSFMMHNPHHLHVTILKRALSPDIITRNHANESPLTKFGFITSSRRHSI</sequence>
<dbReference type="Proteomes" id="UP000789920">
    <property type="component" value="Unassembled WGS sequence"/>
</dbReference>
<evidence type="ECO:0000313" key="1">
    <source>
        <dbReference type="EMBL" id="CAG8780917.1"/>
    </source>
</evidence>
<organism evidence="1 2">
    <name type="scientific">Racocetra persica</name>
    <dbReference type="NCBI Taxonomy" id="160502"/>
    <lineage>
        <taxon>Eukaryota</taxon>
        <taxon>Fungi</taxon>
        <taxon>Fungi incertae sedis</taxon>
        <taxon>Mucoromycota</taxon>
        <taxon>Glomeromycotina</taxon>
        <taxon>Glomeromycetes</taxon>
        <taxon>Diversisporales</taxon>
        <taxon>Gigasporaceae</taxon>
        <taxon>Racocetra</taxon>
    </lineage>
</organism>
<gene>
    <name evidence="1" type="ORF">RPERSI_LOCUS17566</name>
</gene>
<keyword evidence="2" id="KW-1185">Reference proteome</keyword>
<reference evidence="1" key="1">
    <citation type="submission" date="2021-06" db="EMBL/GenBank/DDBJ databases">
        <authorList>
            <person name="Kallberg Y."/>
            <person name="Tangrot J."/>
            <person name="Rosling A."/>
        </authorList>
    </citation>
    <scope>NUCLEOTIDE SEQUENCE</scope>
    <source>
        <strain evidence="1">MA461A</strain>
    </source>
</reference>
<accession>A0ACA9R8A1</accession>
<dbReference type="EMBL" id="CAJVQC010045199">
    <property type="protein sequence ID" value="CAG8780917.1"/>
    <property type="molecule type" value="Genomic_DNA"/>
</dbReference>
<name>A0ACA9R8A1_9GLOM</name>
<proteinExistence type="predicted"/>
<protein>
    <submittedName>
        <fullName evidence="1">32797_t:CDS:1</fullName>
    </submittedName>
</protein>
<feature type="non-terminal residue" evidence="1">
    <location>
        <position position="1"/>
    </location>
</feature>
<comment type="caution">
    <text evidence="1">The sequence shown here is derived from an EMBL/GenBank/DDBJ whole genome shotgun (WGS) entry which is preliminary data.</text>
</comment>
<evidence type="ECO:0000313" key="2">
    <source>
        <dbReference type="Proteomes" id="UP000789920"/>
    </source>
</evidence>